<feature type="compositionally biased region" description="Basic and acidic residues" evidence="11">
    <location>
        <begin position="109"/>
        <end position="119"/>
    </location>
</feature>
<accession>A0ABU4WIA9</accession>
<evidence type="ECO:0000256" key="5">
    <source>
        <dbReference type="ARBA" id="ARBA00022692"/>
    </source>
</evidence>
<feature type="compositionally biased region" description="Basic and acidic residues" evidence="11">
    <location>
        <begin position="127"/>
        <end position="138"/>
    </location>
</feature>
<sequence>MLSLLIGIFTLILILICVLLVLVILMQRPSADAGMGASLAGGAAESAFGGETGNVLTRVCVKCIVVFFVLTFSLFLANIYLKSTEKASEEVSAPTMAKELEQLANSSEKAGEAVKKEAADAVQKVNETADKPEAKSDAKVPAPQAK</sequence>
<dbReference type="RefSeq" id="WP_370396777.1">
    <property type="nucleotide sequence ID" value="NZ_JALBUT010000004.1"/>
</dbReference>
<comment type="caution">
    <text evidence="12">The sequence shown here is derived from an EMBL/GenBank/DDBJ whole genome shotgun (WGS) entry which is preliminary data.</text>
</comment>
<evidence type="ECO:0000256" key="3">
    <source>
        <dbReference type="ARBA" id="ARBA00022448"/>
    </source>
</evidence>
<gene>
    <name evidence="12" type="primary">secG</name>
    <name evidence="12" type="ORF">MOX91_03940</name>
</gene>
<keyword evidence="13" id="KW-1185">Reference proteome</keyword>
<feature type="region of interest" description="Disordered" evidence="11">
    <location>
        <begin position="108"/>
        <end position="146"/>
    </location>
</feature>
<proteinExistence type="inferred from homology"/>
<comment type="function">
    <text evidence="10">Involved in protein export. Participates in an early event of protein translocation.</text>
</comment>
<reference evidence="12 13" key="1">
    <citation type="submission" date="2022-03" db="EMBL/GenBank/DDBJ databases">
        <title>Novel taxa within the pig intestine.</title>
        <authorList>
            <person name="Wylensek D."/>
            <person name="Bishof K."/>
            <person name="Afrizal A."/>
            <person name="Clavel T."/>
        </authorList>
    </citation>
    <scope>NUCLEOTIDE SEQUENCE [LARGE SCALE GENOMIC DNA]</scope>
    <source>
        <strain evidence="12 13">CLA-KB-P66</strain>
    </source>
</reference>
<dbReference type="PANTHER" id="PTHR34182:SF1">
    <property type="entry name" value="PROTEIN-EXPORT MEMBRANE PROTEIN SECG"/>
    <property type="match status" value="1"/>
</dbReference>
<keyword evidence="3 10" id="KW-0813">Transport</keyword>
<evidence type="ECO:0000256" key="9">
    <source>
        <dbReference type="ARBA" id="ARBA00023136"/>
    </source>
</evidence>
<evidence type="ECO:0000256" key="8">
    <source>
        <dbReference type="ARBA" id="ARBA00023010"/>
    </source>
</evidence>
<evidence type="ECO:0000256" key="6">
    <source>
        <dbReference type="ARBA" id="ARBA00022927"/>
    </source>
</evidence>
<keyword evidence="7 10" id="KW-1133">Transmembrane helix</keyword>
<evidence type="ECO:0000256" key="4">
    <source>
        <dbReference type="ARBA" id="ARBA00022475"/>
    </source>
</evidence>
<dbReference type="InterPro" id="IPR004692">
    <property type="entry name" value="SecG"/>
</dbReference>
<protein>
    <recommendedName>
        <fullName evidence="10">Protein-export membrane protein SecG</fullName>
    </recommendedName>
</protein>
<dbReference type="Pfam" id="PF03840">
    <property type="entry name" value="SecG"/>
    <property type="match status" value="1"/>
</dbReference>
<keyword evidence="9 10" id="KW-0472">Membrane</keyword>
<evidence type="ECO:0000256" key="2">
    <source>
        <dbReference type="ARBA" id="ARBA00008445"/>
    </source>
</evidence>
<evidence type="ECO:0000256" key="11">
    <source>
        <dbReference type="SAM" id="MobiDB-lite"/>
    </source>
</evidence>
<comment type="similarity">
    <text evidence="2 10">Belongs to the SecG family.</text>
</comment>
<evidence type="ECO:0000256" key="10">
    <source>
        <dbReference type="RuleBase" id="RU365087"/>
    </source>
</evidence>
<organism evidence="12 13">
    <name type="scientific">Intestinicryptomonas porci</name>
    <dbReference type="NCBI Taxonomy" id="2926320"/>
    <lineage>
        <taxon>Bacteria</taxon>
        <taxon>Pseudomonadati</taxon>
        <taxon>Verrucomicrobiota</taxon>
        <taxon>Opitutia</taxon>
        <taxon>Opitutales</taxon>
        <taxon>Intestinicryptomonaceae</taxon>
        <taxon>Intestinicryptomonas</taxon>
    </lineage>
</organism>
<evidence type="ECO:0000256" key="1">
    <source>
        <dbReference type="ARBA" id="ARBA00004651"/>
    </source>
</evidence>
<dbReference type="Proteomes" id="UP001275932">
    <property type="component" value="Unassembled WGS sequence"/>
</dbReference>
<evidence type="ECO:0000256" key="7">
    <source>
        <dbReference type="ARBA" id="ARBA00022989"/>
    </source>
</evidence>
<comment type="caution">
    <text evidence="10">Lacks conserved residue(s) required for the propagation of feature annotation.</text>
</comment>
<keyword evidence="5 10" id="KW-0812">Transmembrane</keyword>
<dbReference type="EMBL" id="JALBUT010000004">
    <property type="protein sequence ID" value="MDX8415330.1"/>
    <property type="molecule type" value="Genomic_DNA"/>
</dbReference>
<dbReference type="PANTHER" id="PTHR34182">
    <property type="entry name" value="PROTEIN-EXPORT MEMBRANE PROTEIN SECG"/>
    <property type="match status" value="1"/>
</dbReference>
<keyword evidence="6 10" id="KW-0653">Protein transport</keyword>
<evidence type="ECO:0000313" key="12">
    <source>
        <dbReference type="EMBL" id="MDX8415330.1"/>
    </source>
</evidence>
<comment type="subcellular location">
    <subcellularLocation>
        <location evidence="1 10">Cell membrane</location>
        <topology evidence="1 10">Multi-pass membrane protein</topology>
    </subcellularLocation>
</comment>
<keyword evidence="8 10" id="KW-0811">Translocation</keyword>
<name>A0ABU4WIA9_9BACT</name>
<evidence type="ECO:0000313" key="13">
    <source>
        <dbReference type="Proteomes" id="UP001275932"/>
    </source>
</evidence>
<keyword evidence="4 10" id="KW-1003">Cell membrane</keyword>
<feature type="transmembrane region" description="Helical" evidence="10">
    <location>
        <begin position="56"/>
        <end position="81"/>
    </location>
</feature>
<dbReference type="NCBIfam" id="TIGR00810">
    <property type="entry name" value="secG"/>
    <property type="match status" value="1"/>
</dbReference>